<dbReference type="Proteomes" id="UP001236258">
    <property type="component" value="Unassembled WGS sequence"/>
</dbReference>
<comment type="subcellular location">
    <subcellularLocation>
        <location evidence="1 8">Cytoplasm</location>
    </subcellularLocation>
</comment>
<evidence type="ECO:0000256" key="7">
    <source>
        <dbReference type="ARBA" id="ARBA00048539"/>
    </source>
</evidence>
<comment type="caution">
    <text evidence="10">The sequence shown here is derived from an EMBL/GenBank/DDBJ whole genome shotgun (WGS) entry which is preliminary data.</text>
</comment>
<dbReference type="Pfam" id="PF09179">
    <property type="entry name" value="TilS"/>
    <property type="match status" value="1"/>
</dbReference>
<dbReference type="SUPFAM" id="SSF56037">
    <property type="entry name" value="PheT/TilS domain"/>
    <property type="match status" value="1"/>
</dbReference>
<keyword evidence="5 8" id="KW-0547">Nucleotide-binding</keyword>
<evidence type="ECO:0000256" key="4">
    <source>
        <dbReference type="ARBA" id="ARBA00022694"/>
    </source>
</evidence>
<name>A0ABT9GM79_9GAMM</name>
<evidence type="ECO:0000313" key="10">
    <source>
        <dbReference type="EMBL" id="MDP4528039.1"/>
    </source>
</evidence>
<dbReference type="InterPro" id="IPR012795">
    <property type="entry name" value="tRNA_Ile_lys_synt_N"/>
</dbReference>
<evidence type="ECO:0000313" key="11">
    <source>
        <dbReference type="Proteomes" id="UP001236258"/>
    </source>
</evidence>
<keyword evidence="2 8" id="KW-0963">Cytoplasm</keyword>
<dbReference type="SUPFAM" id="SSF52402">
    <property type="entry name" value="Adenine nucleotide alpha hydrolases-like"/>
    <property type="match status" value="1"/>
</dbReference>
<dbReference type="CDD" id="cd01992">
    <property type="entry name" value="TilS_N"/>
    <property type="match status" value="1"/>
</dbReference>
<dbReference type="InterPro" id="IPR011063">
    <property type="entry name" value="TilS/TtcA_N"/>
</dbReference>
<evidence type="ECO:0000256" key="5">
    <source>
        <dbReference type="ARBA" id="ARBA00022741"/>
    </source>
</evidence>
<evidence type="ECO:0000256" key="8">
    <source>
        <dbReference type="HAMAP-Rule" id="MF_01161"/>
    </source>
</evidence>
<comment type="catalytic activity">
    <reaction evidence="7 8">
        <text>cytidine(34) in tRNA(Ile2) + L-lysine + ATP = lysidine(34) in tRNA(Ile2) + AMP + diphosphate + H(+)</text>
        <dbReference type="Rhea" id="RHEA:43744"/>
        <dbReference type="Rhea" id="RHEA-COMP:10625"/>
        <dbReference type="Rhea" id="RHEA-COMP:10670"/>
        <dbReference type="ChEBI" id="CHEBI:15378"/>
        <dbReference type="ChEBI" id="CHEBI:30616"/>
        <dbReference type="ChEBI" id="CHEBI:32551"/>
        <dbReference type="ChEBI" id="CHEBI:33019"/>
        <dbReference type="ChEBI" id="CHEBI:82748"/>
        <dbReference type="ChEBI" id="CHEBI:83665"/>
        <dbReference type="ChEBI" id="CHEBI:456215"/>
        <dbReference type="EC" id="6.3.4.19"/>
    </reaction>
</comment>
<keyword evidence="3 8" id="KW-0436">Ligase</keyword>
<dbReference type="PANTHER" id="PTHR43033">
    <property type="entry name" value="TRNA(ILE)-LYSIDINE SYNTHASE-RELATED"/>
    <property type="match status" value="1"/>
</dbReference>
<gene>
    <name evidence="8 10" type="primary">tilS</name>
    <name evidence="10" type="ORF">Q3O59_03200</name>
</gene>
<dbReference type="EMBL" id="JAUZVY010000001">
    <property type="protein sequence ID" value="MDP4528039.1"/>
    <property type="molecule type" value="Genomic_DNA"/>
</dbReference>
<dbReference type="SUPFAM" id="SSF82829">
    <property type="entry name" value="MesJ substrate recognition domain-like"/>
    <property type="match status" value="1"/>
</dbReference>
<comment type="function">
    <text evidence="8">Ligates lysine onto the cytidine present at position 34 of the AUA codon-specific tRNA(Ile) that contains the anticodon CAU, in an ATP-dependent manner. Cytidine is converted to lysidine, thus changing the amino acid specificity of the tRNA from methionine to isoleucine.</text>
</comment>
<keyword evidence="4 8" id="KW-0819">tRNA processing</keyword>
<comment type="domain">
    <text evidence="8">The N-terminal region contains the highly conserved SGGXDS motif, predicted to be a P-loop motif involved in ATP binding.</text>
</comment>
<dbReference type="InterPro" id="IPR014729">
    <property type="entry name" value="Rossmann-like_a/b/a_fold"/>
</dbReference>
<proteinExistence type="inferred from homology"/>
<dbReference type="HAMAP" id="MF_01161">
    <property type="entry name" value="tRNA_Ile_lys_synt"/>
    <property type="match status" value="1"/>
</dbReference>
<dbReference type="InterPro" id="IPR012094">
    <property type="entry name" value="tRNA_Ile_lys_synt"/>
</dbReference>
<evidence type="ECO:0000256" key="1">
    <source>
        <dbReference type="ARBA" id="ARBA00004496"/>
    </source>
</evidence>
<feature type="binding site" evidence="8">
    <location>
        <begin position="37"/>
        <end position="42"/>
    </location>
    <ligand>
        <name>ATP</name>
        <dbReference type="ChEBI" id="CHEBI:30616"/>
    </ligand>
</feature>
<protein>
    <recommendedName>
        <fullName evidence="8">tRNA(Ile)-lysidine synthase</fullName>
        <ecNumber evidence="8">6.3.4.19</ecNumber>
    </recommendedName>
    <alternativeName>
        <fullName evidence="8">tRNA(Ile)-2-lysyl-cytidine synthase</fullName>
    </alternativeName>
    <alternativeName>
        <fullName evidence="8">tRNA(Ile)-lysidine synthetase</fullName>
    </alternativeName>
</protein>
<dbReference type="Gene3D" id="1.20.59.20">
    <property type="match status" value="1"/>
</dbReference>
<evidence type="ECO:0000256" key="3">
    <source>
        <dbReference type="ARBA" id="ARBA00022598"/>
    </source>
</evidence>
<dbReference type="EC" id="6.3.4.19" evidence="8"/>
<organism evidence="10 11">
    <name type="scientific">Alkalimonas delamerensis</name>
    <dbReference type="NCBI Taxonomy" id="265981"/>
    <lineage>
        <taxon>Bacteria</taxon>
        <taxon>Pseudomonadati</taxon>
        <taxon>Pseudomonadota</taxon>
        <taxon>Gammaproteobacteria</taxon>
        <taxon>Alkalimonas</taxon>
    </lineage>
</organism>
<feature type="domain" description="Lysidine-tRNA(Ile) synthetase C-terminal" evidence="9">
    <location>
        <begin position="376"/>
        <end position="445"/>
    </location>
</feature>
<dbReference type="RefSeq" id="WP_305944202.1">
    <property type="nucleotide sequence ID" value="NZ_JAUZVY010000001.1"/>
</dbReference>
<evidence type="ECO:0000259" key="9">
    <source>
        <dbReference type="SMART" id="SM00977"/>
    </source>
</evidence>
<dbReference type="NCBIfam" id="TIGR02433">
    <property type="entry name" value="lysidine_TilS_C"/>
    <property type="match status" value="1"/>
</dbReference>
<sequence length="454" mass="51960">MDRAEPRSNPTSNRQLEQHLTACLHLHQPATIVLAFSGGLDSMVLLDLLHRIQPTANWTLQVVHIHHGLQPQADSWLAFCQQQCLQRGLPFASHRLQLAGRHNLEARAREARYQQLAAYCQQPCTVLVTAHHADDQLETLLLALKRGSGLDGLAGMPESRPFAGGVLLRPLLAVSKEQLEAYASQQQLSWVEDPSNQDSQYDRNFLRQQVLPLLKQRWPAFGRSALRSMDHCQQAARQLDDHWQQQLAPYLSDSDRRLSLQALHEKPLADQHSLVRAWLRRHQLNPELSWLQRLQQEVIAAKDDACPQLQLQHFWLRRFQGALYLCSFQPAAPQVSLQWQGQAELELPAELGHLQFVRTDEAPGPDWLPLLDCDSLQVVFGKMNLRFKPAKMPHSKPLKQWCRLWGIPPWQRPYLPLLVHEGRLMAVAGQASCYPAESARLWFRYTEPDNKDQA</sequence>
<dbReference type="SMART" id="SM00977">
    <property type="entry name" value="TilS_C"/>
    <property type="match status" value="1"/>
</dbReference>
<dbReference type="PANTHER" id="PTHR43033:SF1">
    <property type="entry name" value="TRNA(ILE)-LYSIDINE SYNTHASE-RELATED"/>
    <property type="match status" value="1"/>
</dbReference>
<evidence type="ECO:0000256" key="6">
    <source>
        <dbReference type="ARBA" id="ARBA00022840"/>
    </source>
</evidence>
<dbReference type="NCBIfam" id="TIGR02432">
    <property type="entry name" value="lysidine_TilS_N"/>
    <property type="match status" value="1"/>
</dbReference>
<dbReference type="Pfam" id="PF01171">
    <property type="entry name" value="ATP_bind_3"/>
    <property type="match status" value="1"/>
</dbReference>
<accession>A0ABT9GM79</accession>
<dbReference type="GO" id="GO:0032267">
    <property type="term" value="F:tRNA(Ile)-lysidine synthase activity"/>
    <property type="evidence" value="ECO:0007669"/>
    <property type="project" value="UniProtKB-EC"/>
</dbReference>
<reference evidence="10 11" key="1">
    <citation type="submission" date="2023-08" db="EMBL/GenBank/DDBJ databases">
        <authorList>
            <person name="Joshi A."/>
            <person name="Thite S."/>
        </authorList>
    </citation>
    <scope>NUCLEOTIDE SEQUENCE [LARGE SCALE GENOMIC DNA]</scope>
    <source>
        <strain evidence="10 11">1E1</strain>
    </source>
</reference>
<dbReference type="InterPro" id="IPR012796">
    <property type="entry name" value="Lysidine-tRNA-synth_C"/>
</dbReference>
<evidence type="ECO:0000256" key="2">
    <source>
        <dbReference type="ARBA" id="ARBA00022490"/>
    </source>
</evidence>
<dbReference type="InterPro" id="IPR015262">
    <property type="entry name" value="tRNA_Ile_lys_synt_subst-bd"/>
</dbReference>
<keyword evidence="11" id="KW-1185">Reference proteome</keyword>
<comment type="similarity">
    <text evidence="8">Belongs to the tRNA(Ile)-lysidine synthase family.</text>
</comment>
<keyword evidence="6 8" id="KW-0067">ATP-binding</keyword>
<dbReference type="Pfam" id="PF11734">
    <property type="entry name" value="TilS_C"/>
    <property type="match status" value="1"/>
</dbReference>
<dbReference type="Gene3D" id="3.40.50.620">
    <property type="entry name" value="HUPs"/>
    <property type="match status" value="1"/>
</dbReference>